<dbReference type="EMBL" id="GBXM01064741">
    <property type="protein sequence ID" value="JAH43836.1"/>
    <property type="molecule type" value="Transcribed_RNA"/>
</dbReference>
<reference evidence="1" key="1">
    <citation type="submission" date="2014-11" db="EMBL/GenBank/DDBJ databases">
        <authorList>
            <person name="Amaro Gonzalez C."/>
        </authorList>
    </citation>
    <scope>NUCLEOTIDE SEQUENCE</scope>
</reference>
<dbReference type="AlphaFoldDB" id="A0A0E9SRB5"/>
<proteinExistence type="predicted"/>
<protein>
    <submittedName>
        <fullName evidence="1">Uncharacterized protein</fullName>
    </submittedName>
</protein>
<reference evidence="1" key="2">
    <citation type="journal article" date="2015" name="Fish Shellfish Immunol.">
        <title>Early steps in the European eel (Anguilla anguilla)-Vibrio vulnificus interaction in the gills: Role of the RtxA13 toxin.</title>
        <authorList>
            <person name="Callol A."/>
            <person name="Pajuelo D."/>
            <person name="Ebbesson L."/>
            <person name="Teles M."/>
            <person name="MacKenzie S."/>
            <person name="Amaro C."/>
        </authorList>
    </citation>
    <scope>NUCLEOTIDE SEQUENCE</scope>
</reference>
<accession>A0A0E9SRB5</accession>
<name>A0A0E9SRB5_ANGAN</name>
<evidence type="ECO:0000313" key="1">
    <source>
        <dbReference type="EMBL" id="JAH43836.1"/>
    </source>
</evidence>
<organism evidence="1">
    <name type="scientific">Anguilla anguilla</name>
    <name type="common">European freshwater eel</name>
    <name type="synonym">Muraena anguilla</name>
    <dbReference type="NCBI Taxonomy" id="7936"/>
    <lineage>
        <taxon>Eukaryota</taxon>
        <taxon>Metazoa</taxon>
        <taxon>Chordata</taxon>
        <taxon>Craniata</taxon>
        <taxon>Vertebrata</taxon>
        <taxon>Euteleostomi</taxon>
        <taxon>Actinopterygii</taxon>
        <taxon>Neopterygii</taxon>
        <taxon>Teleostei</taxon>
        <taxon>Anguilliformes</taxon>
        <taxon>Anguillidae</taxon>
        <taxon>Anguilla</taxon>
    </lineage>
</organism>
<sequence>MRMLQSVHIKTPGEMITWSFQTASPV</sequence>